<sequence length="160" mass="17589">MPIATLTRIMRRVLPDHAKVADDAKETIQECVSEFISFITNEANERCHREYRRTVTPNDVVSAMEGLGFGSYVEPLTVFINKHRAQQDCCPPPRQATHQPPPPQMARLPGVDGYVPSPPAVDVANYLEMPQMRDYFVGPYRGSGGGGGGGGGGDQFDHFK</sequence>
<dbReference type="InterPro" id="IPR003958">
    <property type="entry name" value="CBFA_NFYB_domain"/>
</dbReference>
<dbReference type="PANTHER" id="PTHR11064:SF115">
    <property type="entry name" value="NUCLEAR TRANSCRIPTION FACTOR Y SUBUNIT B-9"/>
    <property type="match status" value="1"/>
</dbReference>
<keyword evidence="2" id="KW-0805">Transcription regulation</keyword>
<dbReference type="PANTHER" id="PTHR11064">
    <property type="entry name" value="CCAAT-BINDING TRANSCRIPTION FACTOR-RELATED"/>
    <property type="match status" value="1"/>
</dbReference>
<dbReference type="GO" id="GO:0016602">
    <property type="term" value="C:CCAAT-binding factor complex"/>
    <property type="evidence" value="ECO:0007669"/>
    <property type="project" value="InterPro"/>
</dbReference>
<dbReference type="Proteomes" id="UP000298416">
    <property type="component" value="Unassembled WGS sequence"/>
</dbReference>
<evidence type="ECO:0000256" key="3">
    <source>
        <dbReference type="ARBA" id="ARBA00023163"/>
    </source>
</evidence>
<reference evidence="5" key="2">
    <citation type="submission" date="2020-08" db="EMBL/GenBank/DDBJ databases">
        <title>Plant Genome Project.</title>
        <authorList>
            <person name="Zhang R.-G."/>
        </authorList>
    </citation>
    <scope>NUCLEOTIDE SEQUENCE</scope>
    <source>
        <strain evidence="5">Huo1</strain>
        <tissue evidence="5">Leaf</tissue>
    </source>
</reference>
<dbReference type="EMBL" id="PNBA02000014">
    <property type="protein sequence ID" value="KAG6401011.1"/>
    <property type="molecule type" value="Genomic_DNA"/>
</dbReference>
<dbReference type="GO" id="GO:0046982">
    <property type="term" value="F:protein heterodimerization activity"/>
    <property type="evidence" value="ECO:0007669"/>
    <property type="project" value="InterPro"/>
</dbReference>
<evidence type="ECO:0000256" key="2">
    <source>
        <dbReference type="ARBA" id="ARBA00023015"/>
    </source>
</evidence>
<protein>
    <recommendedName>
        <fullName evidence="4">Transcription factor CBF/NF-Y/archaeal histone domain-containing protein</fullName>
    </recommendedName>
</protein>
<organism evidence="5">
    <name type="scientific">Salvia splendens</name>
    <name type="common">Scarlet sage</name>
    <dbReference type="NCBI Taxonomy" id="180675"/>
    <lineage>
        <taxon>Eukaryota</taxon>
        <taxon>Viridiplantae</taxon>
        <taxon>Streptophyta</taxon>
        <taxon>Embryophyta</taxon>
        <taxon>Tracheophyta</taxon>
        <taxon>Spermatophyta</taxon>
        <taxon>Magnoliopsida</taxon>
        <taxon>eudicotyledons</taxon>
        <taxon>Gunneridae</taxon>
        <taxon>Pentapetalae</taxon>
        <taxon>asterids</taxon>
        <taxon>lamiids</taxon>
        <taxon>Lamiales</taxon>
        <taxon>Lamiaceae</taxon>
        <taxon>Nepetoideae</taxon>
        <taxon>Mentheae</taxon>
        <taxon>Salviinae</taxon>
        <taxon>Salvia</taxon>
        <taxon>Salvia subgen. Calosphace</taxon>
        <taxon>core Calosphace</taxon>
    </lineage>
</organism>
<gene>
    <name evidence="5" type="ORF">SASPL_137856</name>
</gene>
<dbReference type="GO" id="GO:0000978">
    <property type="term" value="F:RNA polymerase II cis-regulatory region sequence-specific DNA binding"/>
    <property type="evidence" value="ECO:0007669"/>
    <property type="project" value="TreeGrafter"/>
</dbReference>
<evidence type="ECO:0000259" key="4">
    <source>
        <dbReference type="Pfam" id="PF00808"/>
    </source>
</evidence>
<dbReference type="AlphaFoldDB" id="A0A8X8WW01"/>
<dbReference type="GO" id="GO:0001228">
    <property type="term" value="F:DNA-binding transcription activator activity, RNA polymerase II-specific"/>
    <property type="evidence" value="ECO:0007669"/>
    <property type="project" value="InterPro"/>
</dbReference>
<keyword evidence="6" id="KW-1185">Reference proteome</keyword>
<dbReference type="InterPro" id="IPR009072">
    <property type="entry name" value="Histone-fold"/>
</dbReference>
<dbReference type="Gene3D" id="1.10.20.10">
    <property type="entry name" value="Histone, subunit A"/>
    <property type="match status" value="1"/>
</dbReference>
<feature type="domain" description="Transcription factor CBF/NF-Y/archaeal histone" evidence="4">
    <location>
        <begin position="1"/>
        <end position="64"/>
    </location>
</feature>
<proteinExistence type="inferred from homology"/>
<comment type="similarity">
    <text evidence="1">Belongs to the NFYB/HAP3 subunit family.</text>
</comment>
<evidence type="ECO:0000313" key="5">
    <source>
        <dbReference type="EMBL" id="KAG6401011.1"/>
    </source>
</evidence>
<accession>A0A8X8WW01</accession>
<dbReference type="InterPro" id="IPR027113">
    <property type="entry name" value="Transc_fact_NFYB/HAP3"/>
</dbReference>
<keyword evidence="3" id="KW-0804">Transcription</keyword>
<dbReference type="SUPFAM" id="SSF47113">
    <property type="entry name" value="Histone-fold"/>
    <property type="match status" value="1"/>
</dbReference>
<comment type="caution">
    <text evidence="5">The sequence shown here is derived from an EMBL/GenBank/DDBJ whole genome shotgun (WGS) entry which is preliminary data.</text>
</comment>
<evidence type="ECO:0000313" key="6">
    <source>
        <dbReference type="Proteomes" id="UP000298416"/>
    </source>
</evidence>
<name>A0A8X8WW01_SALSN</name>
<evidence type="ECO:0000256" key="1">
    <source>
        <dbReference type="ARBA" id="ARBA00009053"/>
    </source>
</evidence>
<dbReference type="PRINTS" id="PR00615">
    <property type="entry name" value="CCAATSUBUNTA"/>
</dbReference>
<dbReference type="Pfam" id="PF00808">
    <property type="entry name" value="CBFD_NFYB_HMF"/>
    <property type="match status" value="1"/>
</dbReference>
<dbReference type="CDD" id="cd22907">
    <property type="entry name" value="HFD_NFYB"/>
    <property type="match status" value="1"/>
</dbReference>
<reference evidence="5" key="1">
    <citation type="submission" date="2018-01" db="EMBL/GenBank/DDBJ databases">
        <authorList>
            <person name="Mao J.F."/>
        </authorList>
    </citation>
    <scope>NUCLEOTIDE SEQUENCE</scope>
    <source>
        <strain evidence="5">Huo1</strain>
        <tissue evidence="5">Leaf</tissue>
    </source>
</reference>